<keyword evidence="6" id="KW-1185">Reference proteome</keyword>
<dbReference type="GO" id="GO:0005524">
    <property type="term" value="F:ATP binding"/>
    <property type="evidence" value="ECO:0007669"/>
    <property type="project" value="UniProtKB-KW"/>
</dbReference>
<dbReference type="InterPro" id="IPR003593">
    <property type="entry name" value="AAA+_ATPase"/>
</dbReference>
<name>A0A1E7FZ72_9STRA</name>
<evidence type="ECO:0000256" key="1">
    <source>
        <dbReference type="ARBA" id="ARBA00022741"/>
    </source>
</evidence>
<dbReference type="InterPro" id="IPR045735">
    <property type="entry name" value="Spore_III_AA_AAA+_ATPase"/>
</dbReference>
<accession>A0A1E7FZ72</accession>
<feature type="region of interest" description="Disordered" evidence="3">
    <location>
        <begin position="264"/>
        <end position="288"/>
    </location>
</feature>
<dbReference type="PANTHER" id="PTHR20953:SF3">
    <property type="entry name" value="P-LOOP CONTAINING NUCLEOSIDE TRIPHOSPHATE HYDROLASES SUPERFAMILY PROTEIN"/>
    <property type="match status" value="1"/>
</dbReference>
<dbReference type="OrthoDB" id="26838at2759"/>
<dbReference type="Pfam" id="PF19568">
    <property type="entry name" value="Spore_III_AA"/>
    <property type="match status" value="1"/>
</dbReference>
<evidence type="ECO:0000256" key="2">
    <source>
        <dbReference type="ARBA" id="ARBA00022840"/>
    </source>
</evidence>
<organism evidence="5 6">
    <name type="scientific">Fragilariopsis cylindrus CCMP1102</name>
    <dbReference type="NCBI Taxonomy" id="635003"/>
    <lineage>
        <taxon>Eukaryota</taxon>
        <taxon>Sar</taxon>
        <taxon>Stramenopiles</taxon>
        <taxon>Ochrophyta</taxon>
        <taxon>Bacillariophyta</taxon>
        <taxon>Bacillariophyceae</taxon>
        <taxon>Bacillariophycidae</taxon>
        <taxon>Bacillariales</taxon>
        <taxon>Bacillariaceae</taxon>
        <taxon>Fragilariopsis</taxon>
    </lineage>
</organism>
<evidence type="ECO:0000313" key="6">
    <source>
        <dbReference type="Proteomes" id="UP000095751"/>
    </source>
</evidence>
<sequence>MGFFKNDDESNNVIPMETLSDIVLDIGRRPHCWTRDCRVFLCDDEFKLVQHSEIDEISAKLGKFGSDNRAGLNGQLHRFSAMRDRDDQIAGITIRVGRNVNGNAAMLMDLLLGSDKSILILGEPGSGKTTIVREAARKLAETKNAIVADTSNEIAGDGTHPHQCIGLARRMMVPSLDKQSATMIECVQNHTPHVMVIDEIGRPKEVQAARTVKQRGVRMIASAHGDLRRLLKNKDLVGLVGGIESVTIGDDMAKEEAIRKQKLHVQEQGGGEHRSSSMDSNSISKTRVQRCSEPTFEIIVEVSRESRHDWRIVSDSAKAVDRILDGLRYQAQLRSRDPEGNMRMEVIDG</sequence>
<dbReference type="KEGG" id="fcy:FRACYDRAFT_267520"/>
<reference evidence="5 6" key="1">
    <citation type="submission" date="2016-09" db="EMBL/GenBank/DDBJ databases">
        <title>Extensive genetic diversity and differential bi-allelic expression allows diatom success in the polar Southern Ocean.</title>
        <authorList>
            <consortium name="DOE Joint Genome Institute"/>
            <person name="Mock T."/>
            <person name="Otillar R.P."/>
            <person name="Strauss J."/>
            <person name="Dupont C."/>
            <person name="Frickenhaus S."/>
            <person name="Maumus F."/>
            <person name="Mcmullan M."/>
            <person name="Sanges R."/>
            <person name="Schmutz J."/>
            <person name="Toseland A."/>
            <person name="Valas R."/>
            <person name="Veluchamy A."/>
            <person name="Ward B.J."/>
            <person name="Allen A."/>
            <person name="Barry K."/>
            <person name="Falciatore A."/>
            <person name="Ferrante M."/>
            <person name="Fortunato A.E."/>
            <person name="Gloeckner G."/>
            <person name="Gruber A."/>
            <person name="Hipkin R."/>
            <person name="Janech M."/>
            <person name="Kroth P."/>
            <person name="Leese F."/>
            <person name="Lindquist E."/>
            <person name="Lyon B.R."/>
            <person name="Martin J."/>
            <person name="Mayer C."/>
            <person name="Parker M."/>
            <person name="Quesneville H."/>
            <person name="Raymond J."/>
            <person name="Uhlig C."/>
            <person name="Valentin K.U."/>
            <person name="Worden A.Z."/>
            <person name="Armbrust E.V."/>
            <person name="Bowler C."/>
            <person name="Green B."/>
            <person name="Moulton V."/>
            <person name="Van Oosterhout C."/>
            <person name="Grigoriev I."/>
        </authorList>
    </citation>
    <scope>NUCLEOTIDE SEQUENCE [LARGE SCALE GENOMIC DNA]</scope>
    <source>
        <strain evidence="5 6">CCMP1102</strain>
    </source>
</reference>
<dbReference type="InterPro" id="IPR027417">
    <property type="entry name" value="P-loop_NTPase"/>
</dbReference>
<dbReference type="CDD" id="cd00009">
    <property type="entry name" value="AAA"/>
    <property type="match status" value="1"/>
</dbReference>
<dbReference type="Proteomes" id="UP000095751">
    <property type="component" value="Unassembled WGS sequence"/>
</dbReference>
<feature type="domain" description="AAA+ ATPase" evidence="4">
    <location>
        <begin position="114"/>
        <end position="242"/>
    </location>
</feature>
<dbReference type="Gene3D" id="3.40.50.300">
    <property type="entry name" value="P-loop containing nucleotide triphosphate hydrolases"/>
    <property type="match status" value="1"/>
</dbReference>
<gene>
    <name evidence="5" type="ORF">FRACYDRAFT_267520</name>
</gene>
<proteinExistence type="predicted"/>
<protein>
    <recommendedName>
        <fullName evidence="4">AAA+ ATPase domain-containing protein</fullName>
    </recommendedName>
</protein>
<dbReference type="EMBL" id="KV784353">
    <property type="protein sequence ID" value="OEU23414.1"/>
    <property type="molecule type" value="Genomic_DNA"/>
</dbReference>
<evidence type="ECO:0000256" key="3">
    <source>
        <dbReference type="SAM" id="MobiDB-lite"/>
    </source>
</evidence>
<keyword evidence="2" id="KW-0067">ATP-binding</keyword>
<keyword evidence="1" id="KW-0547">Nucleotide-binding</keyword>
<dbReference type="SMART" id="SM00382">
    <property type="entry name" value="AAA"/>
    <property type="match status" value="1"/>
</dbReference>
<dbReference type="PANTHER" id="PTHR20953">
    <property type="entry name" value="KINASE-RELATED"/>
    <property type="match status" value="1"/>
</dbReference>
<dbReference type="SUPFAM" id="SSF52540">
    <property type="entry name" value="P-loop containing nucleoside triphosphate hydrolases"/>
    <property type="match status" value="1"/>
</dbReference>
<feature type="compositionally biased region" description="Polar residues" evidence="3">
    <location>
        <begin position="277"/>
        <end position="286"/>
    </location>
</feature>
<dbReference type="InParanoid" id="A0A1E7FZ72"/>
<dbReference type="AlphaFoldDB" id="A0A1E7FZ72"/>
<evidence type="ECO:0000259" key="4">
    <source>
        <dbReference type="SMART" id="SM00382"/>
    </source>
</evidence>
<evidence type="ECO:0000313" key="5">
    <source>
        <dbReference type="EMBL" id="OEU23414.1"/>
    </source>
</evidence>